<reference evidence="2" key="1">
    <citation type="submission" date="2019-08" db="EMBL/GenBank/DDBJ databases">
        <title>Limnoglobus roseus gen. nov., sp. nov., a novel freshwater planctomycete with a giant genome from the family Gemmataceae.</title>
        <authorList>
            <person name="Kulichevskaya I.S."/>
            <person name="Naumoff D.G."/>
            <person name="Miroshnikov K."/>
            <person name="Ivanova A."/>
            <person name="Philippov D.A."/>
            <person name="Hakobyan A."/>
            <person name="Rijpstra I.C."/>
            <person name="Sinninghe Damste J.S."/>
            <person name="Liesack W."/>
            <person name="Dedysh S.N."/>
        </authorList>
    </citation>
    <scope>NUCLEOTIDE SEQUENCE [LARGE SCALE GENOMIC DNA]</scope>
    <source>
        <strain evidence="2">PX52</strain>
    </source>
</reference>
<evidence type="ECO:0000313" key="2">
    <source>
        <dbReference type="Proteomes" id="UP000324974"/>
    </source>
</evidence>
<dbReference type="KEGG" id="lrs:PX52LOC_02796"/>
<name>A0A5C1AAW0_9BACT</name>
<evidence type="ECO:0000313" key="1">
    <source>
        <dbReference type="EMBL" id="QEL15860.1"/>
    </source>
</evidence>
<dbReference type="AlphaFoldDB" id="A0A5C1AAW0"/>
<organism evidence="1 2">
    <name type="scientific">Limnoglobus roseus</name>
    <dbReference type="NCBI Taxonomy" id="2598579"/>
    <lineage>
        <taxon>Bacteria</taxon>
        <taxon>Pseudomonadati</taxon>
        <taxon>Planctomycetota</taxon>
        <taxon>Planctomycetia</taxon>
        <taxon>Gemmatales</taxon>
        <taxon>Gemmataceae</taxon>
        <taxon>Limnoglobus</taxon>
    </lineage>
</organism>
<sequence length="425" mass="45678">MAQKRSVPLLYLSGRPQASIYCPPMARERSNLIQPPEVGSERFRTSAAIETTLAGSLASAFDLSRWAGTSDGLEELLTRTQEAVTRSIEEEGKLRGTIRGRVLADLATFPDAPSTAGVYRVPDHLLRAARRNVLLPGHVTACDGVSASHDGLTGTVATIGICLVRYDGLLNTWRSTFLWHDYDTRAADPVGHLRGVLSKRSKRSTDELATDDAITVLLRRGLMAAAERKALLDRGTTRWRMGHGVPAPLELLTGGGSVPMVDAALPLLEELLLKETRWVFLPATMGNRALLTLANALSPGELAIFQKGKPMVEAVIDLGNYAPGYRRKVEAFATRLGEATVVGGYRATRYAPPQLFVAHAERAVEAGIVAMADGGLQPHRGYPLLLELADLGAKTGLGINVFGSVVETAYARAKASHLCAEGRVT</sequence>
<gene>
    <name evidence="1" type="ORF">PX52LOC_02796</name>
</gene>
<dbReference type="EMBL" id="CP042425">
    <property type="protein sequence ID" value="QEL15860.1"/>
    <property type="molecule type" value="Genomic_DNA"/>
</dbReference>
<keyword evidence="2" id="KW-1185">Reference proteome</keyword>
<accession>A0A5C1AAW0</accession>
<dbReference type="Proteomes" id="UP000324974">
    <property type="component" value="Chromosome"/>
</dbReference>
<proteinExistence type="predicted"/>
<protein>
    <submittedName>
        <fullName evidence="1">Uncharacterized protein</fullName>
    </submittedName>
</protein>